<dbReference type="CDD" id="cd19481">
    <property type="entry name" value="RecA-like_protease"/>
    <property type="match status" value="1"/>
</dbReference>
<keyword evidence="3" id="KW-0067">ATP-binding</keyword>
<dbReference type="InterPro" id="IPR003959">
    <property type="entry name" value="ATPase_AAA_core"/>
</dbReference>
<dbReference type="Pfam" id="PF22977">
    <property type="entry name" value="WHD"/>
    <property type="match status" value="1"/>
</dbReference>
<dbReference type="InterPro" id="IPR003593">
    <property type="entry name" value="AAA+_ATPase"/>
</dbReference>
<evidence type="ECO:0000256" key="2">
    <source>
        <dbReference type="ARBA" id="ARBA00022741"/>
    </source>
</evidence>
<dbReference type="GO" id="GO:0016887">
    <property type="term" value="F:ATP hydrolysis activity"/>
    <property type="evidence" value="ECO:0007669"/>
    <property type="project" value="InterPro"/>
</dbReference>
<evidence type="ECO:0000256" key="1">
    <source>
        <dbReference type="ARBA" id="ARBA00006914"/>
    </source>
</evidence>
<dbReference type="Pfam" id="PF00004">
    <property type="entry name" value="AAA"/>
    <property type="match status" value="1"/>
</dbReference>
<dbReference type="SUPFAM" id="SSF52540">
    <property type="entry name" value="P-loop containing nucleoside triphosphate hydrolases"/>
    <property type="match status" value="1"/>
</dbReference>
<organism evidence="5 6">
    <name type="scientific">Halarcobacter mediterraneus</name>
    <dbReference type="NCBI Taxonomy" id="2023153"/>
    <lineage>
        <taxon>Bacteria</taxon>
        <taxon>Pseudomonadati</taxon>
        <taxon>Campylobacterota</taxon>
        <taxon>Epsilonproteobacteria</taxon>
        <taxon>Campylobacterales</taxon>
        <taxon>Arcobacteraceae</taxon>
        <taxon>Halarcobacter</taxon>
    </lineage>
</organism>
<comment type="caution">
    <text evidence="5">The sequence shown here is derived from an EMBL/GenBank/DDBJ whole genome shotgun (WGS) entry which is preliminary data.</text>
</comment>
<accession>A0A4Q1ASH8</accession>
<dbReference type="OrthoDB" id="9802352at2"/>
<dbReference type="EMBL" id="NXIE01000007">
    <property type="protein sequence ID" value="RXK11542.1"/>
    <property type="molecule type" value="Genomic_DNA"/>
</dbReference>
<evidence type="ECO:0000313" key="6">
    <source>
        <dbReference type="Proteomes" id="UP000289718"/>
    </source>
</evidence>
<dbReference type="PANTHER" id="PTHR23073">
    <property type="entry name" value="26S PROTEASOME REGULATORY SUBUNIT"/>
    <property type="match status" value="1"/>
</dbReference>
<sequence>MKEIVDFIKSEKVEASNFFTHLKCSKEEAKILQYLTKQYISGRDTLIVIDILNEFYDIKNFEHLSKIQLIKSLLELGWLVQSGFDQLKLNDMSQLELLNSAVTLSPAFLKLLEKGSLEFVLPEVKKYEDHLEYLQDQFFRIDLAQQLNLVKNNFDENSPSINRLRSKLTLLENRIKERVKETTETIMLEEFFKQHSLNEQEQMVFLALLKEEYSGGDGTIRDMNSLIALISSDDYEKIKYRSLLEESSKLVSSGLIDYDEVLTPFGGINRNFFIPDEILYKISHPTNKKERATKMKLDTLIKEQETFELIFTSKTLDDVVLNDKTREVLNSLLKQMDKKVFNRLKEWGIKDKKRNIEAKIIFYGFAGTGKTLTALAFAKTLKRQVLSFDCSKILSMYVGESEKNVRAIFDKYYELRDKSKSEPILLLNEADQFLSARTPSGASGSEKMHNQMQNIFLEQIERFDGILIATTNLLESLDKAFSRRFNYKIEFKKPNLEQRIQLWEKLLPINLPLSEDFELEKLAKYDLTGGQIEMVIKNTAFKIAVEDEPLFTNKSFEEQISKELKGNFDSENKVGFF</sequence>
<comment type="similarity">
    <text evidence="1">Belongs to the AAA ATPase family.</text>
</comment>
<keyword evidence="6" id="KW-1185">Reference proteome</keyword>
<dbReference type="RefSeq" id="WP_129062633.1">
    <property type="nucleotide sequence ID" value="NZ_NXIE01000007.1"/>
</dbReference>
<keyword evidence="2" id="KW-0547">Nucleotide-binding</keyword>
<reference evidence="5 6" key="1">
    <citation type="submission" date="2017-09" db="EMBL/GenBank/DDBJ databases">
        <title>Genomics of the genus Arcobacter.</title>
        <authorList>
            <person name="Perez-Cataluna A."/>
            <person name="Figueras M.J."/>
            <person name="Salas-Masso N."/>
        </authorList>
    </citation>
    <scope>NUCLEOTIDE SEQUENCE [LARGE SCALE GENOMIC DNA]</scope>
    <source>
        <strain evidence="5 6">F156-34</strain>
    </source>
</reference>
<feature type="domain" description="AAA+ ATPase" evidence="4">
    <location>
        <begin position="356"/>
        <end position="495"/>
    </location>
</feature>
<name>A0A4Q1ASH8_9BACT</name>
<evidence type="ECO:0000313" key="5">
    <source>
        <dbReference type="EMBL" id="RXK11542.1"/>
    </source>
</evidence>
<dbReference type="InterPro" id="IPR054472">
    <property type="entry name" value="WHD"/>
</dbReference>
<dbReference type="SMART" id="SM00382">
    <property type="entry name" value="AAA"/>
    <property type="match status" value="1"/>
</dbReference>
<proteinExistence type="inferred from homology"/>
<gene>
    <name evidence="5" type="ORF">CP965_13460</name>
</gene>
<dbReference type="InterPro" id="IPR050221">
    <property type="entry name" value="26S_Proteasome_ATPase"/>
</dbReference>
<evidence type="ECO:0000256" key="3">
    <source>
        <dbReference type="ARBA" id="ARBA00022840"/>
    </source>
</evidence>
<dbReference type="Gene3D" id="3.40.50.300">
    <property type="entry name" value="P-loop containing nucleotide triphosphate hydrolases"/>
    <property type="match status" value="1"/>
</dbReference>
<evidence type="ECO:0000259" key="4">
    <source>
        <dbReference type="SMART" id="SM00382"/>
    </source>
</evidence>
<dbReference type="AlphaFoldDB" id="A0A4Q1ASH8"/>
<protein>
    <submittedName>
        <fullName evidence="5">AAA family ATPase</fullName>
    </submittedName>
</protein>
<dbReference type="InterPro" id="IPR027417">
    <property type="entry name" value="P-loop_NTPase"/>
</dbReference>
<dbReference type="GO" id="GO:0005524">
    <property type="term" value="F:ATP binding"/>
    <property type="evidence" value="ECO:0007669"/>
    <property type="project" value="UniProtKB-KW"/>
</dbReference>
<dbReference type="Proteomes" id="UP000289718">
    <property type="component" value="Unassembled WGS sequence"/>
</dbReference>